<dbReference type="Proteomes" id="UP001168821">
    <property type="component" value="Unassembled WGS sequence"/>
</dbReference>
<keyword evidence="1" id="KW-0812">Transmembrane</keyword>
<reference evidence="2" key="1">
    <citation type="journal article" date="2023" name="G3 (Bethesda)">
        <title>Whole genome assemblies of Zophobas morio and Tenebrio molitor.</title>
        <authorList>
            <person name="Kaur S."/>
            <person name="Stinson S.A."/>
            <person name="diCenzo G.C."/>
        </authorList>
    </citation>
    <scope>NUCLEOTIDE SEQUENCE</scope>
    <source>
        <strain evidence="2">QUZm001</strain>
    </source>
</reference>
<proteinExistence type="predicted"/>
<organism evidence="2 3">
    <name type="scientific">Zophobas morio</name>
    <dbReference type="NCBI Taxonomy" id="2755281"/>
    <lineage>
        <taxon>Eukaryota</taxon>
        <taxon>Metazoa</taxon>
        <taxon>Ecdysozoa</taxon>
        <taxon>Arthropoda</taxon>
        <taxon>Hexapoda</taxon>
        <taxon>Insecta</taxon>
        <taxon>Pterygota</taxon>
        <taxon>Neoptera</taxon>
        <taxon>Endopterygota</taxon>
        <taxon>Coleoptera</taxon>
        <taxon>Polyphaga</taxon>
        <taxon>Cucujiformia</taxon>
        <taxon>Tenebrionidae</taxon>
        <taxon>Zophobas</taxon>
    </lineage>
</organism>
<keyword evidence="1" id="KW-0472">Membrane</keyword>
<gene>
    <name evidence="2" type="ORF">Zmor_012363</name>
</gene>
<dbReference type="EMBL" id="JALNTZ010003950">
    <property type="protein sequence ID" value="KAJ3615702.1"/>
    <property type="molecule type" value="Genomic_DNA"/>
</dbReference>
<protein>
    <submittedName>
        <fullName evidence="2">Uncharacterized protein</fullName>
    </submittedName>
</protein>
<keyword evidence="3" id="KW-1185">Reference proteome</keyword>
<evidence type="ECO:0000256" key="1">
    <source>
        <dbReference type="SAM" id="Phobius"/>
    </source>
</evidence>
<name>A0AA38LZL9_9CUCU</name>
<keyword evidence="1" id="KW-1133">Transmembrane helix</keyword>
<evidence type="ECO:0000313" key="3">
    <source>
        <dbReference type="Proteomes" id="UP001168821"/>
    </source>
</evidence>
<dbReference type="AlphaFoldDB" id="A0AA38LZL9"/>
<accession>A0AA38LZL9</accession>
<comment type="caution">
    <text evidence="2">The sequence shown here is derived from an EMBL/GenBank/DDBJ whole genome shotgun (WGS) entry which is preliminary data.</text>
</comment>
<feature type="transmembrane region" description="Helical" evidence="1">
    <location>
        <begin position="152"/>
        <end position="171"/>
    </location>
</feature>
<sequence>MLDDIEKSRMTFPLSPTCATYWRVFSLSFSFFLYPCREKISERFAVDYLDLASHLPLETRGMLLSEALLGLSLLLTETALQKKRLLVSHLEEVLGGSGENISSTSRRVFRPDDRLPSQAHSAEFLKAQLSGRSVLAALRSLLHILFSDPYGHAIFFTSYIFAGATFKIATFRSCALMKRKKSL</sequence>
<evidence type="ECO:0000313" key="2">
    <source>
        <dbReference type="EMBL" id="KAJ3615702.1"/>
    </source>
</evidence>